<evidence type="ECO:0000259" key="8">
    <source>
        <dbReference type="PROSITE" id="PS50850"/>
    </source>
</evidence>
<evidence type="ECO:0000313" key="9">
    <source>
        <dbReference type="EMBL" id="KJK79802.1"/>
    </source>
</evidence>
<reference evidence="10" key="1">
    <citation type="journal article" date="2014" name="BMC Genomics">
        <title>The genome sequence of the biocontrol fungus Metarhizium anisopliae and comparative genomics of Metarhizium species.</title>
        <authorList>
            <person name="Pattemore J.A."/>
            <person name="Hane J.K."/>
            <person name="Williams A.H."/>
            <person name="Wilson B.A."/>
            <person name="Stodart B.J."/>
            <person name="Ash G.J."/>
        </authorList>
    </citation>
    <scope>NUCLEOTIDE SEQUENCE [LARGE SCALE GENOMIC DNA]</scope>
    <source>
        <strain evidence="10">BRIP 53293</strain>
    </source>
</reference>
<dbReference type="PANTHER" id="PTHR23501">
    <property type="entry name" value="MAJOR FACILITATOR SUPERFAMILY"/>
    <property type="match status" value="1"/>
</dbReference>
<feature type="compositionally biased region" description="Basic and acidic residues" evidence="6">
    <location>
        <begin position="7"/>
        <end position="42"/>
    </location>
</feature>
<evidence type="ECO:0000256" key="2">
    <source>
        <dbReference type="ARBA" id="ARBA00022448"/>
    </source>
</evidence>
<gene>
    <name evidence="9" type="ORF">H634G_04041</name>
</gene>
<feature type="transmembrane region" description="Helical" evidence="7">
    <location>
        <begin position="168"/>
        <end position="189"/>
    </location>
</feature>
<accession>A0A0D9P0I0</accession>
<feature type="transmembrane region" description="Helical" evidence="7">
    <location>
        <begin position="538"/>
        <end position="557"/>
    </location>
</feature>
<feature type="transmembrane region" description="Helical" evidence="7">
    <location>
        <begin position="227"/>
        <end position="247"/>
    </location>
</feature>
<dbReference type="AlphaFoldDB" id="A0A0D9P0I0"/>
<feature type="transmembrane region" description="Helical" evidence="7">
    <location>
        <begin position="267"/>
        <end position="288"/>
    </location>
</feature>
<dbReference type="GO" id="GO:0005886">
    <property type="term" value="C:plasma membrane"/>
    <property type="evidence" value="ECO:0007669"/>
    <property type="project" value="TreeGrafter"/>
</dbReference>
<dbReference type="FunFam" id="1.20.1250.20:FF:000196">
    <property type="entry name" value="MFS toxin efflux pump (AflT)"/>
    <property type="match status" value="1"/>
</dbReference>
<dbReference type="CDD" id="cd17502">
    <property type="entry name" value="MFS_Azr1_MDR_like"/>
    <property type="match status" value="1"/>
</dbReference>
<dbReference type="PROSITE" id="PS50850">
    <property type="entry name" value="MFS"/>
    <property type="match status" value="1"/>
</dbReference>
<feature type="transmembrane region" description="Helical" evidence="7">
    <location>
        <begin position="300"/>
        <end position="320"/>
    </location>
</feature>
<evidence type="ECO:0000256" key="7">
    <source>
        <dbReference type="SAM" id="Phobius"/>
    </source>
</evidence>
<proteinExistence type="predicted"/>
<dbReference type="InterPro" id="IPR011701">
    <property type="entry name" value="MFS"/>
</dbReference>
<feature type="transmembrane region" description="Helical" evidence="7">
    <location>
        <begin position="404"/>
        <end position="422"/>
    </location>
</feature>
<sequence>MSSTVKRAPDTKEQLGKPEQVRDEKNLGAAQDDHANRMRDDDQTVFPNKRALTVTTIALCLIVFFFALVRNRKGSLQTITDMILTSQDGTIITTAIPRITADFNTVRDVGWYGSAYLMVMTAFQPFFGRLFSIFPLRPVYIAAIGIFSLGSLICAVSPSSPVFILGRAVAGLGGAGIFTGSLLIIAASVPLRLRPAFFGGIGAVAGVATISGPLLGGAFTDRVTWRWCFYINLPVSAVPVATLLLFYKPPDRGHRQKLSLLQTLRALLLPDTALLVASTVSLFLALKWGGSEYPWNSGRVIALLVVFALLLLAFLFVQYLRGKDGFLPLAMFKQRTVAFGAWFIFCLSSALFTMSYFVPFWFQAVKGTSAEQSGISTLPLIVGLSLCEFLGGALITAIGYYSPMLYLSSVLMAVGAGLASTLRPSSGHSHWIGYLAVFGIGAGLGNQVPQMALQVVLPADELAVGTGFLSFAQSFGGALFTSVGQNLLSNFLVQNLAELAPNLDPREVIDAGATGFRRVVPKDDVAAVVLSYNEALTVTYRAAAVMGALTIIGALGVEWKSVKTKKKNEQEQNSAQVESS</sequence>
<dbReference type="Pfam" id="PF07690">
    <property type="entry name" value="MFS_1"/>
    <property type="match status" value="1"/>
</dbReference>
<feature type="transmembrane region" description="Helical" evidence="7">
    <location>
        <begin position="139"/>
        <end position="156"/>
    </location>
</feature>
<feature type="transmembrane region" description="Helical" evidence="7">
    <location>
        <begin position="195"/>
        <end position="215"/>
    </location>
</feature>
<keyword evidence="5 7" id="KW-0472">Membrane</keyword>
<evidence type="ECO:0000256" key="5">
    <source>
        <dbReference type="ARBA" id="ARBA00023136"/>
    </source>
</evidence>
<evidence type="ECO:0000256" key="4">
    <source>
        <dbReference type="ARBA" id="ARBA00022989"/>
    </source>
</evidence>
<feature type="region of interest" description="Disordered" evidence="6">
    <location>
        <begin position="1"/>
        <end position="42"/>
    </location>
</feature>
<dbReference type="EMBL" id="KE384729">
    <property type="protein sequence ID" value="KJK79802.1"/>
    <property type="molecule type" value="Genomic_DNA"/>
</dbReference>
<dbReference type="Gene3D" id="1.20.1720.10">
    <property type="entry name" value="Multidrug resistance protein D"/>
    <property type="match status" value="1"/>
</dbReference>
<name>A0A0D9P0I0_METAN</name>
<evidence type="ECO:0000313" key="10">
    <source>
        <dbReference type="Proteomes" id="UP000054544"/>
    </source>
</evidence>
<dbReference type="InterPro" id="IPR020846">
    <property type="entry name" value="MFS_dom"/>
</dbReference>
<evidence type="ECO:0000256" key="3">
    <source>
        <dbReference type="ARBA" id="ARBA00022692"/>
    </source>
</evidence>
<dbReference type="Gene3D" id="1.20.1250.20">
    <property type="entry name" value="MFS general substrate transporter like domains"/>
    <property type="match status" value="1"/>
</dbReference>
<keyword evidence="10" id="KW-1185">Reference proteome</keyword>
<feature type="transmembrane region" description="Helical" evidence="7">
    <location>
        <begin position="431"/>
        <end position="448"/>
    </location>
</feature>
<dbReference type="GO" id="GO:0022857">
    <property type="term" value="F:transmembrane transporter activity"/>
    <property type="evidence" value="ECO:0007669"/>
    <property type="project" value="InterPro"/>
</dbReference>
<evidence type="ECO:0000256" key="6">
    <source>
        <dbReference type="SAM" id="MobiDB-lite"/>
    </source>
</evidence>
<feature type="domain" description="Major facilitator superfamily (MFS) profile" evidence="8">
    <location>
        <begin position="74"/>
        <end position="565"/>
    </location>
</feature>
<feature type="transmembrane region" description="Helical" evidence="7">
    <location>
        <begin position="374"/>
        <end position="398"/>
    </location>
</feature>
<feature type="transmembrane region" description="Helical" evidence="7">
    <location>
        <begin position="109"/>
        <end position="127"/>
    </location>
</feature>
<feature type="transmembrane region" description="Helical" evidence="7">
    <location>
        <begin position="51"/>
        <end position="69"/>
    </location>
</feature>
<organism evidence="9 10">
    <name type="scientific">Metarhizium anisopliae BRIP 53293</name>
    <dbReference type="NCBI Taxonomy" id="1291518"/>
    <lineage>
        <taxon>Eukaryota</taxon>
        <taxon>Fungi</taxon>
        <taxon>Dikarya</taxon>
        <taxon>Ascomycota</taxon>
        <taxon>Pezizomycotina</taxon>
        <taxon>Sordariomycetes</taxon>
        <taxon>Hypocreomycetidae</taxon>
        <taxon>Hypocreales</taxon>
        <taxon>Clavicipitaceae</taxon>
        <taxon>Metarhizium</taxon>
    </lineage>
</organism>
<keyword evidence="4 7" id="KW-1133">Transmembrane helix</keyword>
<evidence type="ECO:0000256" key="1">
    <source>
        <dbReference type="ARBA" id="ARBA00004141"/>
    </source>
</evidence>
<dbReference type="PANTHER" id="PTHR23501:SF201">
    <property type="entry name" value="MFS AFLATOXIN EFFLUX PUMP"/>
    <property type="match status" value="1"/>
</dbReference>
<comment type="subcellular location">
    <subcellularLocation>
        <location evidence="1">Membrane</location>
        <topology evidence="1">Multi-pass membrane protein</topology>
    </subcellularLocation>
</comment>
<keyword evidence="3 7" id="KW-0812">Transmembrane</keyword>
<protein>
    <recommendedName>
        <fullName evidence="8">Major facilitator superfamily (MFS) profile domain-containing protein</fullName>
    </recommendedName>
</protein>
<keyword evidence="2" id="KW-0813">Transport</keyword>
<dbReference type="Proteomes" id="UP000054544">
    <property type="component" value="Unassembled WGS sequence"/>
</dbReference>
<dbReference type="InterPro" id="IPR036259">
    <property type="entry name" value="MFS_trans_sf"/>
</dbReference>
<feature type="transmembrane region" description="Helical" evidence="7">
    <location>
        <begin position="340"/>
        <end position="362"/>
    </location>
</feature>
<dbReference type="SUPFAM" id="SSF103473">
    <property type="entry name" value="MFS general substrate transporter"/>
    <property type="match status" value="2"/>
</dbReference>